<keyword evidence="2" id="KW-1185">Reference proteome</keyword>
<sequence length="459" mass="48938">MVAGKVNLAGWRRGVWGVALAAVMLAGSAAEAQTLSSRSLRSWDAPADVDPRLAQVRDDGAGTTLLVMSEGEELASRCVVVVAYEDEALSYRYRRAGAPSRCEDAVVLPDGAGFVVRGDRMDLPEGLARGFVARINRSGEEAWAVEDCEVTQDEDYVGAWEATARGMAFDAMSGMVAVLTQAEESVGGSPRETVQLHGVDVEDGEVLVVGARPDGVQGEVIDDVAADASGGFWVTLKELQGVGRRLWSYDGAGGWQALQPSIEGWGAREVVGPVRGLEDGSVVVFWRVRGEAISGVTRVRGQEVIFDRELEFDGELEGRWVPLSDVARGWVGSGFIAALRQASDGQRVLDLRSVEDGERLAVDYWEMLAVGVELGLVSGPQGEPVVLTYITVDESLREFWLEVEEEDVRVPGTGAEGGSEGGCAVAGGGGVPGGMVWVVGMVFWLGRRGRAVWVPGDRV</sequence>
<evidence type="ECO:0000313" key="2">
    <source>
        <dbReference type="Proteomes" id="UP000321412"/>
    </source>
</evidence>
<name>A0A5C6XA52_9DELT</name>
<organism evidence="1 2">
    <name type="scientific">Lujinxingia vulgaris</name>
    <dbReference type="NCBI Taxonomy" id="2600176"/>
    <lineage>
        <taxon>Bacteria</taxon>
        <taxon>Deltaproteobacteria</taxon>
        <taxon>Bradymonadales</taxon>
        <taxon>Lujinxingiaceae</taxon>
        <taxon>Lujinxingia</taxon>
    </lineage>
</organism>
<evidence type="ECO:0000313" key="1">
    <source>
        <dbReference type="EMBL" id="TXD36075.1"/>
    </source>
</evidence>
<comment type="caution">
    <text evidence="1">The sequence shown here is derived from an EMBL/GenBank/DDBJ whole genome shotgun (WGS) entry which is preliminary data.</text>
</comment>
<reference evidence="1 2" key="1">
    <citation type="submission" date="2019-08" db="EMBL/GenBank/DDBJ databases">
        <title>Bradymonadales sp. TMQ4.</title>
        <authorList>
            <person name="Liang Q."/>
        </authorList>
    </citation>
    <scope>NUCLEOTIDE SEQUENCE [LARGE SCALE GENOMIC DNA]</scope>
    <source>
        <strain evidence="1 2">TMQ4</strain>
    </source>
</reference>
<accession>A0A5C6XA52</accession>
<dbReference type="AlphaFoldDB" id="A0A5C6XA52"/>
<protein>
    <submittedName>
        <fullName evidence="1">Uncharacterized protein</fullName>
    </submittedName>
</protein>
<proteinExistence type="predicted"/>
<dbReference type="EMBL" id="VOSM01000006">
    <property type="protein sequence ID" value="TXD36075.1"/>
    <property type="molecule type" value="Genomic_DNA"/>
</dbReference>
<dbReference type="Proteomes" id="UP000321412">
    <property type="component" value="Unassembled WGS sequence"/>
</dbReference>
<dbReference type="RefSeq" id="WP_146981912.1">
    <property type="nucleotide sequence ID" value="NZ_VOSM01000006.1"/>
</dbReference>
<dbReference type="OrthoDB" id="5489434at2"/>
<gene>
    <name evidence="1" type="ORF">FRC98_13190</name>
</gene>